<reference evidence="1" key="2">
    <citation type="submission" date="2021-02" db="EMBL/GenBank/DDBJ databases">
        <authorList>
            <person name="Merkel A.Y."/>
        </authorList>
    </citation>
    <scope>NUCLEOTIDE SEQUENCE</scope>
    <source>
        <strain evidence="1">T05b</strain>
    </source>
</reference>
<keyword evidence="2" id="KW-1185">Reference proteome</keyword>
<organism evidence="1 2">
    <name type="scientific">Sulfurospirillum tamanense</name>
    <dbReference type="NCBI Taxonomy" id="2813362"/>
    <lineage>
        <taxon>Bacteria</taxon>
        <taxon>Pseudomonadati</taxon>
        <taxon>Campylobacterota</taxon>
        <taxon>Epsilonproteobacteria</taxon>
        <taxon>Campylobacterales</taxon>
        <taxon>Sulfurospirillaceae</taxon>
        <taxon>Sulfurospirillum</taxon>
    </lineage>
</organism>
<protein>
    <recommendedName>
        <fullName evidence="3">Protein hydE</fullName>
    </recommendedName>
</protein>
<evidence type="ECO:0000313" key="2">
    <source>
        <dbReference type="Proteomes" id="UP000703590"/>
    </source>
</evidence>
<dbReference type="RefSeq" id="WP_205458708.1">
    <property type="nucleotide sequence ID" value="NZ_JAFHKK010000008.1"/>
</dbReference>
<gene>
    <name evidence="1" type="ORF">JWV37_05160</name>
</gene>
<evidence type="ECO:0000313" key="1">
    <source>
        <dbReference type="EMBL" id="MBN2964159.1"/>
    </source>
</evidence>
<name>A0ABS2WR96_9BACT</name>
<proteinExistence type="predicted"/>
<evidence type="ECO:0008006" key="3">
    <source>
        <dbReference type="Google" id="ProtNLM"/>
    </source>
</evidence>
<dbReference type="Proteomes" id="UP000703590">
    <property type="component" value="Unassembled WGS sequence"/>
</dbReference>
<sequence length="551" mass="61161">MMILAFEFHYVSHNGVLENFLFEVLEEKPLPFSLERQEGAVTLCVEGEEAVLIDFSDHLAQALPLSLYFKSLHVKTETQLGQTRMERPVCHVALPFTPKMLSQAKATHNPFVPPTFGKNIQGHAPLRLSKKETLFTSQSTSFKEIFSAAADMAKENPLHVKTATGWVRLEALTCKPRFFDKTSVVVPCDLSVVEKMMVIKEDEIKALASLEKPILRLPLNSIFEAKGILPERFVNMKMADDLVLYLLCASLFELGVEFVALTPCEATEEDALTYEGGEFRQSIGVLVLENGEIIPAFGETYTNPLIQKSAQAFEEKSHGHFAALLKEHHLFDASVACFYLSRHHDDGCMVYQEELGMVDLVKVDFPDTIGEILDAIKESGSSGERLVENFTKAYPEQVAFAREISLASEPRSIATLMGAAGVLFGYAPTVQEATTAMLDNAMIFSGLKGPRIDYLLEGETLKGSLNAMRVVRSGMSYCLADLDALTLSFGYVDSLGYFVSDMLDRIKEEFKTTHVGFCGGLFANRRMAEVAARQARVSHTVCFNRELPLDT</sequence>
<comment type="caution">
    <text evidence="1">The sequence shown here is derived from an EMBL/GenBank/DDBJ whole genome shotgun (WGS) entry which is preliminary data.</text>
</comment>
<reference evidence="1" key="1">
    <citation type="submission" date="2021-02" db="EMBL/GenBank/DDBJ databases">
        <title>Sulfurospirillum tamanensis sp. nov.</title>
        <authorList>
            <person name="Frolova A."/>
            <person name="Merkel A."/>
            <person name="Slobodkin A."/>
        </authorList>
    </citation>
    <scope>NUCLEOTIDE SEQUENCE</scope>
    <source>
        <strain evidence="1">T05b</strain>
    </source>
</reference>
<dbReference type="EMBL" id="JAFHKK010000008">
    <property type="protein sequence ID" value="MBN2964159.1"/>
    <property type="molecule type" value="Genomic_DNA"/>
</dbReference>
<accession>A0ABS2WR96</accession>